<dbReference type="Pfam" id="PF13246">
    <property type="entry name" value="Cation_ATPase"/>
    <property type="match status" value="1"/>
</dbReference>
<evidence type="ECO:0000313" key="10">
    <source>
        <dbReference type="EMBL" id="MCX2743819.1"/>
    </source>
</evidence>
<dbReference type="InterPro" id="IPR001757">
    <property type="entry name" value="P_typ_ATPase"/>
</dbReference>
<dbReference type="Pfam" id="PF00122">
    <property type="entry name" value="E1-E2_ATPase"/>
    <property type="match status" value="1"/>
</dbReference>
<feature type="domain" description="Cation-transporting P-type ATPase N-terminal" evidence="9">
    <location>
        <begin position="4"/>
        <end position="77"/>
    </location>
</feature>
<dbReference type="Gene3D" id="2.70.150.10">
    <property type="entry name" value="Calcium-transporting ATPase, cytoplasmic transduction domain A"/>
    <property type="match status" value="1"/>
</dbReference>
<comment type="subcellular location">
    <subcellularLocation>
        <location evidence="1">Membrane</location>
        <topology evidence="1">Multi-pass membrane protein</topology>
    </subcellularLocation>
</comment>
<dbReference type="SUPFAM" id="SSF81665">
    <property type="entry name" value="Calcium ATPase, transmembrane domain M"/>
    <property type="match status" value="1"/>
</dbReference>
<dbReference type="SFLD" id="SFLDG00002">
    <property type="entry name" value="C1.7:_P-type_atpase_like"/>
    <property type="match status" value="1"/>
</dbReference>
<dbReference type="InterPro" id="IPR008250">
    <property type="entry name" value="ATPase_P-typ_transduc_dom_A_sf"/>
</dbReference>
<feature type="transmembrane region" description="Helical" evidence="8">
    <location>
        <begin position="81"/>
        <end position="98"/>
    </location>
</feature>
<feature type="transmembrane region" description="Helical" evidence="8">
    <location>
        <begin position="832"/>
        <end position="850"/>
    </location>
</feature>
<feature type="transmembrane region" description="Helical" evidence="8">
    <location>
        <begin position="57"/>
        <end position="75"/>
    </location>
</feature>
<feature type="transmembrane region" description="Helical" evidence="8">
    <location>
        <begin position="656"/>
        <end position="676"/>
    </location>
</feature>
<keyword evidence="2 8" id="KW-0812">Transmembrane</keyword>
<dbReference type="InterPro" id="IPR023214">
    <property type="entry name" value="HAD_sf"/>
</dbReference>
<dbReference type="InterPro" id="IPR004014">
    <property type="entry name" value="ATPase_P-typ_cation-transptr_N"/>
</dbReference>
<dbReference type="InterPro" id="IPR006068">
    <property type="entry name" value="ATPase_P-typ_cation-transptr_C"/>
</dbReference>
<evidence type="ECO:0000256" key="8">
    <source>
        <dbReference type="SAM" id="Phobius"/>
    </source>
</evidence>
<keyword evidence="11" id="KW-1185">Reference proteome</keyword>
<dbReference type="InterPro" id="IPR023298">
    <property type="entry name" value="ATPase_P-typ_TM_dom_sf"/>
</dbReference>
<dbReference type="Gene3D" id="3.40.50.1000">
    <property type="entry name" value="HAD superfamily/HAD-like"/>
    <property type="match status" value="1"/>
</dbReference>
<dbReference type="SFLD" id="SFLDS00003">
    <property type="entry name" value="Haloacid_Dehalogenase"/>
    <property type="match status" value="1"/>
</dbReference>
<keyword evidence="6 8" id="KW-1133">Transmembrane helix</keyword>
<dbReference type="PANTHER" id="PTHR42861">
    <property type="entry name" value="CALCIUM-TRANSPORTING ATPASE"/>
    <property type="match status" value="1"/>
</dbReference>
<dbReference type="PROSITE" id="PS00154">
    <property type="entry name" value="ATPASE_E1_E2"/>
    <property type="match status" value="1"/>
</dbReference>
<dbReference type="InterPro" id="IPR059000">
    <property type="entry name" value="ATPase_P-type_domA"/>
</dbReference>
<dbReference type="SMART" id="SM00831">
    <property type="entry name" value="Cation_ATPase_N"/>
    <property type="match status" value="1"/>
</dbReference>
<dbReference type="RefSeq" id="WP_266056261.1">
    <property type="nucleotide sequence ID" value="NZ_JAPFQN010000005.1"/>
</dbReference>
<dbReference type="Pfam" id="PF00689">
    <property type="entry name" value="Cation_ATPase_C"/>
    <property type="match status" value="1"/>
</dbReference>
<feature type="transmembrane region" description="Helical" evidence="8">
    <location>
        <begin position="246"/>
        <end position="263"/>
    </location>
</feature>
<reference evidence="10 11" key="1">
    <citation type="submission" date="2022-11" db="EMBL/GenBank/DDBJ databases">
        <title>The characterization of three novel Bacteroidetes species and genomic analysis of their roles in tidal elemental geochemical cycles.</title>
        <authorList>
            <person name="Ma K."/>
        </authorList>
    </citation>
    <scope>NUCLEOTIDE SEQUENCE [LARGE SCALE GENOMIC DNA]</scope>
    <source>
        <strain evidence="10 11">M17</strain>
    </source>
</reference>
<feature type="transmembrane region" description="Helical" evidence="8">
    <location>
        <begin position="799"/>
        <end position="820"/>
    </location>
</feature>
<dbReference type="InterPro" id="IPR023299">
    <property type="entry name" value="ATPase_P-typ_cyto_dom_N"/>
</dbReference>
<name>A0ABT3RPV2_9BACT</name>
<accession>A0ABT3RPV2</accession>
<feature type="transmembrane region" description="Helical" evidence="8">
    <location>
        <begin position="275"/>
        <end position="296"/>
    </location>
</feature>
<proteinExistence type="predicted"/>
<gene>
    <name evidence="10" type="ORF">OO013_08080</name>
</gene>
<evidence type="ECO:0000256" key="7">
    <source>
        <dbReference type="ARBA" id="ARBA00023136"/>
    </source>
</evidence>
<dbReference type="InterPro" id="IPR036412">
    <property type="entry name" value="HAD-like_sf"/>
</dbReference>
<evidence type="ECO:0000256" key="3">
    <source>
        <dbReference type="ARBA" id="ARBA00022741"/>
    </source>
</evidence>
<keyword evidence="3" id="KW-0547">Nucleotide-binding</keyword>
<dbReference type="PRINTS" id="PR00119">
    <property type="entry name" value="CATATPASE"/>
</dbReference>
<keyword evidence="5" id="KW-1278">Translocase</keyword>
<evidence type="ECO:0000259" key="9">
    <source>
        <dbReference type="SMART" id="SM00831"/>
    </source>
</evidence>
<dbReference type="SFLD" id="SFLDF00027">
    <property type="entry name" value="p-type_atpase"/>
    <property type="match status" value="1"/>
</dbReference>
<keyword evidence="4" id="KW-0067">ATP-binding</keyword>
<organism evidence="10 11">
    <name type="scientific">Mangrovivirga halotolerans</name>
    <dbReference type="NCBI Taxonomy" id="2993936"/>
    <lineage>
        <taxon>Bacteria</taxon>
        <taxon>Pseudomonadati</taxon>
        <taxon>Bacteroidota</taxon>
        <taxon>Cytophagia</taxon>
        <taxon>Cytophagales</taxon>
        <taxon>Mangrovivirgaceae</taxon>
        <taxon>Mangrovivirga</taxon>
    </lineage>
</organism>
<dbReference type="Gene3D" id="1.20.1110.10">
    <property type="entry name" value="Calcium-transporting ATPase, transmembrane domain"/>
    <property type="match status" value="2"/>
</dbReference>
<keyword evidence="7 8" id="KW-0472">Membrane</keyword>
<dbReference type="Pfam" id="PF00690">
    <property type="entry name" value="Cation_ATPase_N"/>
    <property type="match status" value="1"/>
</dbReference>
<evidence type="ECO:0000313" key="11">
    <source>
        <dbReference type="Proteomes" id="UP001209885"/>
    </source>
</evidence>
<evidence type="ECO:0000256" key="6">
    <source>
        <dbReference type="ARBA" id="ARBA00022989"/>
    </source>
</evidence>
<protein>
    <submittedName>
        <fullName evidence="10">HAD-IC family P-type ATPase</fullName>
    </submittedName>
</protein>
<dbReference type="EMBL" id="JAPFQN010000005">
    <property type="protein sequence ID" value="MCX2743819.1"/>
    <property type="molecule type" value="Genomic_DNA"/>
</dbReference>
<dbReference type="Proteomes" id="UP001209885">
    <property type="component" value="Unassembled WGS sequence"/>
</dbReference>
<evidence type="ECO:0000256" key="4">
    <source>
        <dbReference type="ARBA" id="ARBA00022840"/>
    </source>
</evidence>
<evidence type="ECO:0000256" key="5">
    <source>
        <dbReference type="ARBA" id="ARBA00022967"/>
    </source>
</evidence>
<evidence type="ECO:0000256" key="2">
    <source>
        <dbReference type="ARBA" id="ARBA00022692"/>
    </source>
</evidence>
<sequence>MVTNPHASSASEVITTLKSSPAGLTKEECVHRLEKYGHNEMPDHQKVSKLTIFIHQFKNSIVFLLFGAAVISLLFRDYAESIAIFVVIVINAIIGYILEAHAISSMEALRKLDKIYALVVRNGNVEEIDARDLVPGDVIVLEAGNIIPADARLIELASLEVNESALTGESISVSKDEGVVLDKETVLADRINMVFKGTSISRGNARAVVTGTGLNTEVGTISKMVKEAQKDEVPLNKKLNVFSRKLIWLTIIIIIPFFAVGMIRGNQLHIMLETAIALAVAAIPEGLPIVATISLAKGMLRLAQSNVIVKKLAAVETLGETDVIITDKTGTLTENELKVEEVHLSNNDSSPILKLVAVLCNNASINDKGVAIGDPVETALLKYVNEQDSLFIDNAQDEWHEVDEKPFDSTSRYMANLYQGSSGYFVTAKGSPAEILEICQFIDSKNGPGPLNKLVKDQWLDKTNNLSSLGLKVLGFAFKKPNNSDQNYDQDLIFLGLVGFLDPPRADVKQSIHECHEAEIKVIMATGDHSETAKAIAKQIGLFQDNDKINVIHGKDFTVTDSKKLDDTLIFSRVTPEQKLNLINHFQKKGLVIGMTGDGVNDAPALKKADVGIAMGVRGTQVAKDAADMVLQDDSFSSIVKAIKQGRTIFKNIKNFIIYLLSCNLTEIMVVAIAAFTNVSLPLLPLQILFLNLVTDVFPSLALGMGEGNPSIMKYKSRDADDAILSRKNWISIVVYSATMTISILALYYISIFYFKHDVVTSNNIAFYTLAFSQLWHPFNLIDRRDNLLKNEIVKNLHLWLAIVFCIILLFLTYFVPFLKEVLEIGVLEKEIWLYIIGASLIPLIIIRPLKLLKIVK</sequence>
<dbReference type="InterPro" id="IPR044492">
    <property type="entry name" value="P_typ_ATPase_HD_dom"/>
</dbReference>
<dbReference type="Gene3D" id="3.40.1110.10">
    <property type="entry name" value="Calcium-transporting ATPase, cytoplasmic domain N"/>
    <property type="match status" value="1"/>
</dbReference>
<dbReference type="InterPro" id="IPR018303">
    <property type="entry name" value="ATPase_P-typ_P_site"/>
</dbReference>
<evidence type="ECO:0000256" key="1">
    <source>
        <dbReference type="ARBA" id="ARBA00004141"/>
    </source>
</evidence>
<feature type="transmembrane region" description="Helical" evidence="8">
    <location>
        <begin position="730"/>
        <end position="755"/>
    </location>
</feature>
<dbReference type="SUPFAM" id="SSF81660">
    <property type="entry name" value="Metal cation-transporting ATPase, ATP-binding domain N"/>
    <property type="match status" value="1"/>
</dbReference>
<feature type="transmembrane region" description="Helical" evidence="8">
    <location>
        <begin position="688"/>
        <end position="709"/>
    </location>
</feature>
<dbReference type="PRINTS" id="PR00120">
    <property type="entry name" value="HATPASE"/>
</dbReference>
<dbReference type="SUPFAM" id="SSF56784">
    <property type="entry name" value="HAD-like"/>
    <property type="match status" value="1"/>
</dbReference>
<dbReference type="NCBIfam" id="TIGR01494">
    <property type="entry name" value="ATPase_P-type"/>
    <property type="match status" value="2"/>
</dbReference>
<dbReference type="SUPFAM" id="SSF81653">
    <property type="entry name" value="Calcium ATPase, transduction domain A"/>
    <property type="match status" value="1"/>
</dbReference>
<comment type="caution">
    <text evidence="10">The sequence shown here is derived from an EMBL/GenBank/DDBJ whole genome shotgun (WGS) entry which is preliminary data.</text>
</comment>